<feature type="domain" description="Helicase HerA central" evidence="3">
    <location>
        <begin position="28"/>
        <end position="78"/>
    </location>
</feature>
<keyword evidence="5" id="KW-1185">Reference proteome</keyword>
<evidence type="ECO:0000313" key="5">
    <source>
        <dbReference type="Proteomes" id="UP000014977"/>
    </source>
</evidence>
<dbReference type="EMBL" id="ATHJ01000076">
    <property type="protein sequence ID" value="EPR41287.1"/>
    <property type="molecule type" value="Genomic_DNA"/>
</dbReference>
<dbReference type="STRING" id="897.B2D07_06755"/>
<keyword evidence="1" id="KW-0175">Coiled coil</keyword>
<dbReference type="eggNOG" id="COG0433">
    <property type="taxonomic scope" value="Bacteria"/>
</dbReference>
<dbReference type="Pfam" id="PF01935">
    <property type="entry name" value="DUF87"/>
    <property type="match status" value="1"/>
</dbReference>
<dbReference type="SUPFAM" id="SSF52540">
    <property type="entry name" value="P-loop containing nucleoside triphosphate hydrolases"/>
    <property type="match status" value="1"/>
</dbReference>
<evidence type="ECO:0000313" key="4">
    <source>
        <dbReference type="EMBL" id="EPR41287.1"/>
    </source>
</evidence>
<evidence type="ECO:0000256" key="2">
    <source>
        <dbReference type="SAM" id="MobiDB-lite"/>
    </source>
</evidence>
<accession>S7TW66</accession>
<dbReference type="InterPro" id="IPR051162">
    <property type="entry name" value="T4SS_component"/>
</dbReference>
<dbReference type="PATRIC" id="fig|1121405.3.peg.1598"/>
<dbReference type="RefSeq" id="WP_020876499.1">
    <property type="nucleotide sequence ID" value="NZ_ATHJ01000076.1"/>
</dbReference>
<dbReference type="AlphaFoldDB" id="S7TW66"/>
<evidence type="ECO:0000256" key="1">
    <source>
        <dbReference type="SAM" id="Coils"/>
    </source>
</evidence>
<dbReference type="InterPro" id="IPR027417">
    <property type="entry name" value="P-loop_NTPase"/>
</dbReference>
<protein>
    <recommendedName>
        <fullName evidence="3">Helicase HerA central domain-containing protein</fullName>
    </recommendedName>
</protein>
<dbReference type="PANTHER" id="PTHR30121">
    <property type="entry name" value="UNCHARACTERIZED PROTEIN YJGR-RELATED"/>
    <property type="match status" value="1"/>
</dbReference>
<name>S7TW66_DESML</name>
<dbReference type="Gene3D" id="3.40.50.300">
    <property type="entry name" value="P-loop containing nucleotide triphosphate hydrolases"/>
    <property type="match status" value="2"/>
</dbReference>
<dbReference type="OrthoDB" id="9758751at2"/>
<dbReference type="Proteomes" id="UP000014977">
    <property type="component" value="Unassembled WGS sequence"/>
</dbReference>
<evidence type="ECO:0000259" key="3">
    <source>
        <dbReference type="Pfam" id="PF01935"/>
    </source>
</evidence>
<sequence>MKKIYEKLGAFYLGRIYDPKDQCCRQDLMLYDAKDLTTHAVIIGMTGSGKTGLGIGLIEEALIDGIPVIAIDPKGDLPNLLLRFPDLNAEAFQPWISLEDAARQGIAPEAYAAQQAETWRAGLAEWDQEPERIARLRAAADIAVYTPGSTAGRPVSLLHEFAPPPAGAAADSDFLQEVIASTVTGLLALLGIDANPISSREHILLANIFENAWAEDRTLDLAGLIQTVQFPPFNRIGVMALEAFFPEKDRFALAMRLNNLLAVSGFAAWMEGPPLDIPRFLYTDQGTPRASIFTISHLTESRRMFFVTLLLNRIIGWIRSQPGTTSLRAILYMDEIFGYFPPVSNPPSKKPLLNLLKQARAFGLGVVLSTQNPVDLDYKGLANMGTWFIGRLQTEQDRARVLAGLDSAAAVTGFDRDRMDGILSRLGKRVFLLHNVHETRPVIFQTRWTLSYLSGPMTRDQIRRLTGPVPETIPEPISTTGSPPPALPSRTAIPPLPPPGIDTYYLPASGAGAGDQYLPGLIGRMSIHYRHLRYGVDLIQSVTLFAQFQNGPVPLDWGSAVPVASAALGTVPPDHAEYAELPPAAHKTAAYDKWRKDLLRWVRLNRPLTIYQATALKLTSRPGESESAFRIRVSLAEREARDTAIEKLRRKYADRFARLQDRLMLAEQAVERERDQVRSQGLQSAVSFGGAILGAFLGRKVASAASASRMGTAVKSAGRIHKEKKDVDRAVERANAVRDKIAALDLQFRDDIDAVEKRFSPRTTLLETVAIAPKRNDITLDIFGLAWLACRQPRNR</sequence>
<proteinExistence type="predicted"/>
<comment type="caution">
    <text evidence="4">The sequence shown here is derived from an EMBL/GenBank/DDBJ whole genome shotgun (WGS) entry which is preliminary data.</text>
</comment>
<feature type="region of interest" description="Disordered" evidence="2">
    <location>
        <begin position="468"/>
        <end position="487"/>
    </location>
</feature>
<dbReference type="InterPro" id="IPR002789">
    <property type="entry name" value="HerA_central"/>
</dbReference>
<gene>
    <name evidence="4" type="ORF">dsmv_2068</name>
</gene>
<dbReference type="PANTHER" id="PTHR30121:SF6">
    <property type="entry name" value="SLR6007 PROTEIN"/>
    <property type="match status" value="1"/>
</dbReference>
<reference evidence="4 5" key="1">
    <citation type="journal article" date="2013" name="Genome Announc.">
        <title>Draft genome sequences for three mercury-methylating, sulfate-reducing bacteria.</title>
        <authorList>
            <person name="Brown S.D."/>
            <person name="Hurt R.A.Jr."/>
            <person name="Gilmour C.C."/>
            <person name="Elias D.A."/>
        </authorList>
    </citation>
    <scope>NUCLEOTIDE SEQUENCE [LARGE SCALE GENOMIC DNA]</scope>
    <source>
        <strain evidence="4 5">DSM 2059</strain>
    </source>
</reference>
<feature type="coiled-coil region" evidence="1">
    <location>
        <begin position="649"/>
        <end position="676"/>
    </location>
</feature>
<organism evidence="4 5">
    <name type="scientific">Desulfococcus multivorans DSM 2059</name>
    <dbReference type="NCBI Taxonomy" id="1121405"/>
    <lineage>
        <taxon>Bacteria</taxon>
        <taxon>Pseudomonadati</taxon>
        <taxon>Thermodesulfobacteriota</taxon>
        <taxon>Desulfobacteria</taxon>
        <taxon>Desulfobacterales</taxon>
        <taxon>Desulfococcaceae</taxon>
        <taxon>Desulfococcus</taxon>
    </lineage>
</organism>